<dbReference type="EMBL" id="JASAOG010000019">
    <property type="protein sequence ID" value="KAK0063906.1"/>
    <property type="molecule type" value="Genomic_DNA"/>
</dbReference>
<comment type="caution">
    <text evidence="1">The sequence shown here is derived from an EMBL/GenBank/DDBJ whole genome shotgun (WGS) entry which is preliminary data.</text>
</comment>
<keyword evidence="2" id="KW-1185">Reference proteome</keyword>
<gene>
    <name evidence="1" type="ORF">Bpfe_006591</name>
</gene>
<evidence type="ECO:0000313" key="2">
    <source>
        <dbReference type="Proteomes" id="UP001233172"/>
    </source>
</evidence>
<feature type="non-terminal residue" evidence="1">
    <location>
        <position position="52"/>
    </location>
</feature>
<dbReference type="AlphaFoldDB" id="A0AAD8FHS1"/>
<sequence length="52" mass="5727">MQQSKSPLSSLLAWAHTHKNVSNVNRVVITSHISSKIHGWIGPVDDHKPCPS</sequence>
<name>A0AAD8FHS1_BIOPF</name>
<accession>A0AAD8FHS1</accession>
<organism evidence="1 2">
    <name type="scientific">Biomphalaria pfeifferi</name>
    <name type="common">Bloodfluke planorb</name>
    <name type="synonym">Freshwater snail</name>
    <dbReference type="NCBI Taxonomy" id="112525"/>
    <lineage>
        <taxon>Eukaryota</taxon>
        <taxon>Metazoa</taxon>
        <taxon>Spiralia</taxon>
        <taxon>Lophotrochozoa</taxon>
        <taxon>Mollusca</taxon>
        <taxon>Gastropoda</taxon>
        <taxon>Heterobranchia</taxon>
        <taxon>Euthyneura</taxon>
        <taxon>Panpulmonata</taxon>
        <taxon>Hygrophila</taxon>
        <taxon>Lymnaeoidea</taxon>
        <taxon>Planorbidae</taxon>
        <taxon>Biomphalaria</taxon>
    </lineage>
</organism>
<evidence type="ECO:0000313" key="1">
    <source>
        <dbReference type="EMBL" id="KAK0063906.1"/>
    </source>
</evidence>
<protein>
    <submittedName>
        <fullName evidence="1">Uncharacterized protein</fullName>
    </submittedName>
</protein>
<dbReference type="Proteomes" id="UP001233172">
    <property type="component" value="Unassembled WGS sequence"/>
</dbReference>
<proteinExistence type="predicted"/>
<reference evidence="1" key="1">
    <citation type="journal article" date="2023" name="PLoS Negl. Trop. Dis.">
        <title>A genome sequence for Biomphalaria pfeifferi, the major vector snail for the human-infecting parasite Schistosoma mansoni.</title>
        <authorList>
            <person name="Bu L."/>
            <person name="Lu L."/>
            <person name="Laidemitt M.R."/>
            <person name="Zhang S.M."/>
            <person name="Mutuku M."/>
            <person name="Mkoji G."/>
            <person name="Steinauer M."/>
            <person name="Loker E.S."/>
        </authorList>
    </citation>
    <scope>NUCLEOTIDE SEQUENCE</scope>
    <source>
        <strain evidence="1">KasaAsao</strain>
    </source>
</reference>
<reference evidence="1" key="2">
    <citation type="submission" date="2023-04" db="EMBL/GenBank/DDBJ databases">
        <authorList>
            <person name="Bu L."/>
            <person name="Lu L."/>
            <person name="Laidemitt M.R."/>
            <person name="Zhang S.M."/>
            <person name="Mutuku M."/>
            <person name="Mkoji G."/>
            <person name="Steinauer M."/>
            <person name="Loker E.S."/>
        </authorList>
    </citation>
    <scope>NUCLEOTIDE SEQUENCE</scope>
    <source>
        <strain evidence="1">KasaAsao</strain>
        <tissue evidence="1">Whole Snail</tissue>
    </source>
</reference>